<feature type="active site" evidence="12">
    <location>
        <position position="225"/>
    </location>
</feature>
<comment type="catalytic activity">
    <reaction evidence="12">
        <text>2 a 1,2-diacyl-sn-glycero-3-phospho-(1'-sn-glycerol) = a cardiolipin + glycerol</text>
        <dbReference type="Rhea" id="RHEA:31451"/>
        <dbReference type="ChEBI" id="CHEBI:17754"/>
        <dbReference type="ChEBI" id="CHEBI:62237"/>
        <dbReference type="ChEBI" id="CHEBI:64716"/>
    </reaction>
</comment>
<dbReference type="AlphaFoldDB" id="A0AAP2DAR6"/>
<keyword evidence="5 12" id="KW-0812">Transmembrane</keyword>
<dbReference type="InterPro" id="IPR001736">
    <property type="entry name" value="PLipase_D/transphosphatidylase"/>
</dbReference>
<evidence type="ECO:0000256" key="6">
    <source>
        <dbReference type="ARBA" id="ARBA00022737"/>
    </source>
</evidence>
<dbReference type="RefSeq" id="WP_254090707.1">
    <property type="nucleotide sequence ID" value="NZ_JAHESC010000017.1"/>
</dbReference>
<evidence type="ECO:0000259" key="14">
    <source>
        <dbReference type="PROSITE" id="PS50035"/>
    </source>
</evidence>
<dbReference type="PROSITE" id="PS50035">
    <property type="entry name" value="PLD"/>
    <property type="match status" value="2"/>
</dbReference>
<dbReference type="CDD" id="cd09112">
    <property type="entry name" value="PLDc_CLS_2"/>
    <property type="match status" value="1"/>
</dbReference>
<evidence type="ECO:0000256" key="11">
    <source>
        <dbReference type="ARBA" id="ARBA00023264"/>
    </source>
</evidence>
<dbReference type="EMBL" id="JAHESC010000017">
    <property type="protein sequence ID" value="MBT1687475.1"/>
    <property type="molecule type" value="Genomic_DNA"/>
</dbReference>
<comment type="similarity">
    <text evidence="12">Belongs to the phospholipase D family. Cardiolipin synthase subfamily.</text>
</comment>
<proteinExistence type="inferred from homology"/>
<feature type="transmembrane region" description="Helical" evidence="12">
    <location>
        <begin position="38"/>
        <end position="60"/>
    </location>
</feature>
<comment type="subcellular location">
    <subcellularLocation>
        <location evidence="1 12">Cell membrane</location>
        <topology evidence="1 12">Multi-pass membrane protein</topology>
    </subcellularLocation>
</comment>
<dbReference type="EC" id="2.7.8.-" evidence="12 13"/>
<evidence type="ECO:0000256" key="7">
    <source>
        <dbReference type="ARBA" id="ARBA00022989"/>
    </source>
</evidence>
<dbReference type="InterPro" id="IPR022924">
    <property type="entry name" value="Cardiolipin_synthase"/>
</dbReference>
<keyword evidence="3 12" id="KW-0444">Lipid biosynthesis</keyword>
<dbReference type="Proteomes" id="UP001319180">
    <property type="component" value="Unassembled WGS sequence"/>
</dbReference>
<dbReference type="Pfam" id="PF13396">
    <property type="entry name" value="PLDc_N"/>
    <property type="match status" value="1"/>
</dbReference>
<feature type="transmembrane region" description="Helical" evidence="12">
    <location>
        <begin position="7"/>
        <end position="26"/>
    </location>
</feature>
<evidence type="ECO:0000256" key="12">
    <source>
        <dbReference type="HAMAP-Rule" id="MF_01916"/>
    </source>
</evidence>
<protein>
    <recommendedName>
        <fullName evidence="12 13">Cardiolipin synthase</fullName>
        <shortName evidence="12">CL synthase</shortName>
        <ecNumber evidence="12 13">2.7.8.-</ecNumber>
    </recommendedName>
</protein>
<keyword evidence="2 12" id="KW-1003">Cell membrane</keyword>
<evidence type="ECO:0000256" key="9">
    <source>
        <dbReference type="ARBA" id="ARBA00023136"/>
    </source>
</evidence>
<feature type="active site" evidence="12">
    <location>
        <position position="403"/>
    </location>
</feature>
<feature type="active site" evidence="12">
    <location>
        <position position="230"/>
    </location>
</feature>
<keyword evidence="8 12" id="KW-0443">Lipid metabolism</keyword>
<dbReference type="HAMAP" id="MF_01916">
    <property type="entry name" value="Cardiolipin_synth_Cls"/>
    <property type="match status" value="1"/>
</dbReference>
<feature type="domain" description="PLD phosphodiesterase" evidence="14">
    <location>
        <begin position="398"/>
        <end position="425"/>
    </location>
</feature>
<evidence type="ECO:0000256" key="8">
    <source>
        <dbReference type="ARBA" id="ARBA00023098"/>
    </source>
</evidence>
<evidence type="ECO:0000256" key="5">
    <source>
        <dbReference type="ARBA" id="ARBA00022692"/>
    </source>
</evidence>
<feature type="active site" evidence="12">
    <location>
        <position position="405"/>
    </location>
</feature>
<dbReference type="Pfam" id="PF13091">
    <property type="entry name" value="PLDc_2"/>
    <property type="match status" value="2"/>
</dbReference>
<keyword evidence="9 12" id="KW-0472">Membrane</keyword>
<dbReference type="GO" id="GO:0032049">
    <property type="term" value="P:cardiolipin biosynthetic process"/>
    <property type="evidence" value="ECO:0007669"/>
    <property type="project" value="UniProtKB-UniRule"/>
</dbReference>
<comment type="caution">
    <text evidence="15">The sequence shown here is derived from an EMBL/GenBank/DDBJ whole genome shotgun (WGS) entry which is preliminary data.</text>
</comment>
<keyword evidence="7 12" id="KW-1133">Transmembrane helix</keyword>
<evidence type="ECO:0000256" key="1">
    <source>
        <dbReference type="ARBA" id="ARBA00004651"/>
    </source>
</evidence>
<dbReference type="InterPro" id="IPR025202">
    <property type="entry name" value="PLD-like_dom"/>
</dbReference>
<dbReference type="Gene3D" id="3.30.870.10">
    <property type="entry name" value="Endonuclease Chain A"/>
    <property type="match status" value="2"/>
</dbReference>
<dbReference type="InterPro" id="IPR027379">
    <property type="entry name" value="CLS_N"/>
</dbReference>
<evidence type="ECO:0000256" key="10">
    <source>
        <dbReference type="ARBA" id="ARBA00023209"/>
    </source>
</evidence>
<reference evidence="15 16" key="1">
    <citation type="submission" date="2021-05" db="EMBL/GenBank/DDBJ databases">
        <title>A Polyphasic approach of four new species of the genus Ohtaekwangia: Ohtaekwangia histidinii sp. nov., Ohtaekwangia cretensis sp. nov., Ohtaekwangia indiensis sp. nov., Ohtaekwangia reichenbachii sp. nov. from diverse environment.</title>
        <authorList>
            <person name="Octaviana S."/>
        </authorList>
    </citation>
    <scope>NUCLEOTIDE SEQUENCE [LARGE SCALE GENOMIC DNA]</scope>
    <source>
        <strain evidence="15 16">PWU37</strain>
    </source>
</reference>
<evidence type="ECO:0000256" key="13">
    <source>
        <dbReference type="NCBIfam" id="TIGR04265"/>
    </source>
</evidence>
<gene>
    <name evidence="15" type="primary">cls</name>
    <name evidence="15" type="ORF">KK078_12970</name>
</gene>
<evidence type="ECO:0000256" key="3">
    <source>
        <dbReference type="ARBA" id="ARBA00022516"/>
    </source>
</evidence>
<comment type="function">
    <text evidence="12">Catalyzes the reversible phosphatidyl group transfer from one phosphatidylglycerol molecule to another to form cardiolipin (CL) (diphosphatidylglycerol) and glycerol.</text>
</comment>
<dbReference type="GO" id="GO:0005886">
    <property type="term" value="C:plasma membrane"/>
    <property type="evidence" value="ECO:0007669"/>
    <property type="project" value="UniProtKB-SubCell"/>
</dbReference>
<dbReference type="PANTHER" id="PTHR21248">
    <property type="entry name" value="CARDIOLIPIN SYNTHASE"/>
    <property type="match status" value="1"/>
</dbReference>
<name>A0AAP2DAR6_9BACT</name>
<dbReference type="SUPFAM" id="SSF56024">
    <property type="entry name" value="Phospholipase D/nuclease"/>
    <property type="match status" value="2"/>
</dbReference>
<dbReference type="SMART" id="SM00155">
    <property type="entry name" value="PLDc"/>
    <property type="match status" value="2"/>
</dbReference>
<feature type="domain" description="PLD phosphodiesterase" evidence="14">
    <location>
        <begin position="218"/>
        <end position="245"/>
    </location>
</feature>
<dbReference type="InterPro" id="IPR030874">
    <property type="entry name" value="Cardiolipin_synth_Firmi"/>
</dbReference>
<organism evidence="15 16">
    <name type="scientific">Dawidia soli</name>
    <dbReference type="NCBI Taxonomy" id="2782352"/>
    <lineage>
        <taxon>Bacteria</taxon>
        <taxon>Pseudomonadati</taxon>
        <taxon>Bacteroidota</taxon>
        <taxon>Cytophagia</taxon>
        <taxon>Cytophagales</taxon>
        <taxon>Chryseotaleaceae</taxon>
        <taxon>Dawidia</taxon>
    </lineage>
</organism>
<feature type="active site" evidence="12">
    <location>
        <position position="223"/>
    </location>
</feature>
<accession>A0AAP2DAR6</accession>
<keyword evidence="10 12" id="KW-0594">Phospholipid biosynthesis</keyword>
<evidence type="ECO:0000256" key="4">
    <source>
        <dbReference type="ARBA" id="ARBA00022679"/>
    </source>
</evidence>
<keyword evidence="11 12" id="KW-1208">Phospholipid metabolism</keyword>
<evidence type="ECO:0000256" key="2">
    <source>
        <dbReference type="ARBA" id="ARBA00022475"/>
    </source>
</evidence>
<dbReference type="NCBIfam" id="TIGR04265">
    <property type="entry name" value="bac_cardiolipin"/>
    <property type="match status" value="1"/>
</dbReference>
<keyword evidence="16" id="KW-1185">Reference proteome</keyword>
<dbReference type="CDD" id="cd09110">
    <property type="entry name" value="PLDc_CLS_1"/>
    <property type="match status" value="1"/>
</dbReference>
<dbReference type="PANTHER" id="PTHR21248:SF22">
    <property type="entry name" value="PHOSPHOLIPASE D"/>
    <property type="match status" value="1"/>
</dbReference>
<feature type="active site" evidence="12">
    <location>
        <position position="410"/>
    </location>
</feature>
<dbReference type="GO" id="GO:0008808">
    <property type="term" value="F:cardiolipin synthase activity"/>
    <property type="evidence" value="ECO:0007669"/>
    <property type="project" value="UniProtKB-UniRule"/>
</dbReference>
<keyword evidence="6" id="KW-0677">Repeat</keyword>
<evidence type="ECO:0000313" key="15">
    <source>
        <dbReference type="EMBL" id="MBT1687475.1"/>
    </source>
</evidence>
<sequence length="485" mass="55234">MFALTPKLALLIVLYSITLFTVVRIIMDSRNPSKALGYLVLAITVPVVGAIVYFSFGVNYRKKRIYNKKLIANDRLLQRIRERIITTTHQILESNRHKLDGQRDMVNLLLNDSFEPLSSNKVKLLINGESKFPEVLAELELATQTIHLEYYIYEDDVVGNQLKEVLIRKARAGVKVRFVYDDFGSKGLKRKFFRDMDAAGVESFPFFKVHLPFIASRLNYRNHRKIIVIDGHVGFVGGINVADHYVNDRPGQSLFWRDTHIKISGPAVQSLQYHFLADWNFCSQQDLHPDTTIFPDSARMPKGDSLVQIVASGPDYPRASIMLCYFTAIVNARKRVYITSPYFIPNNSINDAIKKAALSGKDVRLLVPLEADLRFVNAASRSYYEELLECGVKIYRYKKGFVHAKTIVADDNLAIVGTANIDFRSFEFNFEVGAVVYGERVCAELTAQFLEDQAQSEELSLEMLTSRSWFHHVVDKAARLFSPLL</sequence>
<keyword evidence="4 12" id="KW-0808">Transferase</keyword>
<evidence type="ECO:0000313" key="16">
    <source>
        <dbReference type="Proteomes" id="UP001319180"/>
    </source>
</evidence>